<organism evidence="1 2">
    <name type="scientific">Strongylus vulgaris</name>
    <name type="common">Blood worm</name>
    <dbReference type="NCBI Taxonomy" id="40348"/>
    <lineage>
        <taxon>Eukaryota</taxon>
        <taxon>Metazoa</taxon>
        <taxon>Ecdysozoa</taxon>
        <taxon>Nematoda</taxon>
        <taxon>Chromadorea</taxon>
        <taxon>Rhabditida</taxon>
        <taxon>Rhabditina</taxon>
        <taxon>Rhabditomorpha</taxon>
        <taxon>Strongyloidea</taxon>
        <taxon>Strongylidae</taxon>
        <taxon>Strongylus</taxon>
    </lineage>
</organism>
<dbReference type="Proteomes" id="UP000270094">
    <property type="component" value="Unassembled WGS sequence"/>
</dbReference>
<protein>
    <submittedName>
        <fullName evidence="1">Uncharacterized protein</fullName>
    </submittedName>
</protein>
<name>A0A3P7IRY6_STRVU</name>
<accession>A0A3P7IRY6</accession>
<evidence type="ECO:0000313" key="1">
    <source>
        <dbReference type="EMBL" id="VDM72836.1"/>
    </source>
</evidence>
<evidence type="ECO:0000313" key="2">
    <source>
        <dbReference type="Proteomes" id="UP000270094"/>
    </source>
</evidence>
<dbReference type="EMBL" id="UYYB01027493">
    <property type="protein sequence ID" value="VDM72836.1"/>
    <property type="molecule type" value="Genomic_DNA"/>
</dbReference>
<gene>
    <name evidence="1" type="ORF">SVUK_LOCUS7834</name>
</gene>
<proteinExistence type="predicted"/>
<keyword evidence="2" id="KW-1185">Reference proteome</keyword>
<dbReference type="OrthoDB" id="10263978at2759"/>
<reference evidence="1 2" key="1">
    <citation type="submission" date="2018-11" db="EMBL/GenBank/DDBJ databases">
        <authorList>
            <consortium name="Pathogen Informatics"/>
        </authorList>
    </citation>
    <scope>NUCLEOTIDE SEQUENCE [LARGE SCALE GENOMIC DNA]</scope>
</reference>
<sequence length="176" mass="19587">MLLRIHAPNISSSYHCLAKLLDAIGEEGTGKEILGKFGNQVLDICRVKIRESLLEDEYEDAERLAAREASLIRMVVTIGEIVQFSPRLMPAGLRHFDALKTVLASDIFQEEDLPVVNFAMPSVNPSPSTSRAPSPAHPFLSFLRAVKDPHNQRRLLLKGRLSRVDQSSLNTSLKTQ</sequence>
<dbReference type="AlphaFoldDB" id="A0A3P7IRY6"/>